<feature type="transmembrane region" description="Helical" evidence="1">
    <location>
        <begin position="788"/>
        <end position="808"/>
    </location>
</feature>
<keyword evidence="1" id="KW-0472">Membrane</keyword>
<organism evidence="3 4">
    <name type="scientific">Streptomyces avidinii</name>
    <dbReference type="NCBI Taxonomy" id="1895"/>
    <lineage>
        <taxon>Bacteria</taxon>
        <taxon>Bacillati</taxon>
        <taxon>Actinomycetota</taxon>
        <taxon>Actinomycetes</taxon>
        <taxon>Kitasatosporales</taxon>
        <taxon>Streptomycetaceae</taxon>
        <taxon>Streptomyces</taxon>
    </lineage>
</organism>
<keyword evidence="4" id="KW-1185">Reference proteome</keyword>
<evidence type="ECO:0000259" key="2">
    <source>
        <dbReference type="Pfam" id="PF05729"/>
    </source>
</evidence>
<protein>
    <recommendedName>
        <fullName evidence="2">NACHT domain-containing protein</fullName>
    </recommendedName>
</protein>
<evidence type="ECO:0000313" key="4">
    <source>
        <dbReference type="Proteomes" id="UP001519310"/>
    </source>
</evidence>
<dbReference type="InterPro" id="IPR007111">
    <property type="entry name" value="NACHT_NTPase"/>
</dbReference>
<name>A0ABS4LFW8_STRAV</name>
<proteinExistence type="predicted"/>
<feature type="transmembrane region" description="Helical" evidence="1">
    <location>
        <begin position="829"/>
        <end position="851"/>
    </location>
</feature>
<feature type="domain" description="NACHT" evidence="2">
    <location>
        <begin position="360"/>
        <end position="526"/>
    </location>
</feature>
<dbReference type="InterPro" id="IPR027417">
    <property type="entry name" value="P-loop_NTPase"/>
</dbReference>
<accession>A0ABS4LFW8</accession>
<reference evidence="3 4" key="1">
    <citation type="submission" date="2021-03" db="EMBL/GenBank/DDBJ databases">
        <title>Genomic Encyclopedia of Type Strains, Phase IV (KMG-IV): sequencing the most valuable type-strain genomes for metagenomic binning, comparative biology and taxonomic classification.</title>
        <authorList>
            <person name="Goeker M."/>
        </authorList>
    </citation>
    <scope>NUCLEOTIDE SEQUENCE [LARGE SCALE GENOMIC DNA]</scope>
    <source>
        <strain evidence="3 4">DSM 40526</strain>
    </source>
</reference>
<dbReference type="Proteomes" id="UP001519310">
    <property type="component" value="Unassembled WGS sequence"/>
</dbReference>
<keyword evidence="1" id="KW-1133">Transmembrane helix</keyword>
<dbReference type="Gene3D" id="3.40.50.300">
    <property type="entry name" value="P-loop containing nucleotide triphosphate hydrolases"/>
    <property type="match status" value="1"/>
</dbReference>
<feature type="transmembrane region" description="Helical" evidence="1">
    <location>
        <begin position="863"/>
        <end position="883"/>
    </location>
</feature>
<gene>
    <name evidence="3" type="ORF">J2Z77_006858</name>
</gene>
<sequence length="960" mass="104619">MDRLNEGPVDAACVTAVLVGIEVYVDGDAYSELPGPARDALRFAEWLRACDVPPENIALLLAPTPDFAEEAADRAAALGIAVRPASADLVRNTFVELDRTRRLLFTYWGGHGVIAPTSMRRHLLLAESTERDPQSLLFDDLRRYLLCEDEEHVDLTRQIFIVDTCGWYLKRREREPVPRLFPQGDLSDKEIDQYFLFASRDGQGAINDAGLGTTEFAEQVLGCLHAGPRILPPDVDDLTRHVDRYFSDPARATDVTQTPVSIRNRTYAGSERDLGSARLRERRVLPVAPGHLQDALGRLHERSTRHVGRFALSKSGIGAHAGLHAINVGYQTSDVSAGVPKRAVYATVRHFYDAIPDGRLVVRGPAGSGKTVLAVHLVTTLLESRAKDEPVPVLLTLVNWRTPAPESRPDGTQAGYDRLVRHFEAWLAGQLLTQNLCDDAETARELVAGRWILPVLDGLDEVHTPQGAETDGPAVHLVAAIDRYLTANSDRPAPVVVTVRATGDDDTRPGLPSACVVEMQRLSVPEIVGALTDGVPGYTTDARWEALRADLRLGEGSIAARRLDSPWKLVLAVKAVTGPRPEVPVTELVHALVRQGDGADGALHERLLAAFVPAACGDAVVAEPRPPDAPTAVRWLAELARHLGRHASEDLTLSRMWVIAGERRVRAVQAVAHVAIVLFFCVACLLAAVGGPGHAVTTLGHLIDGTADLSGATTRRLWAAALFTVVVTAVAAATGMAHRTWVPVVTRRTRGLRERFEGPKRVRLPLSVLSGLEIGGAIGSAFGLGTFLLFGPVWGLAIGGVIGVTLGYGMEAKVGLDRTLSGNFFPAYYWVWDGLGLLVGAVTGTLVFWLIDYPPLSGTAFGATVGFFAAFAVGLIGWLRYVIAMTLMHRRNLLPWKVAAFLDWGHRAGVLRVHGVSWQFRHAELQHWLAAQREERPPRSRRPSSQRWRRLLARVVPRVE</sequence>
<evidence type="ECO:0000256" key="1">
    <source>
        <dbReference type="SAM" id="Phobius"/>
    </source>
</evidence>
<dbReference type="EMBL" id="JAGGLQ010000020">
    <property type="protein sequence ID" value="MBP2041001.1"/>
    <property type="molecule type" value="Genomic_DNA"/>
</dbReference>
<feature type="transmembrane region" description="Helical" evidence="1">
    <location>
        <begin position="717"/>
        <end position="741"/>
    </location>
</feature>
<dbReference type="SUPFAM" id="SSF52540">
    <property type="entry name" value="P-loop containing nucleoside triphosphate hydrolases"/>
    <property type="match status" value="1"/>
</dbReference>
<evidence type="ECO:0000313" key="3">
    <source>
        <dbReference type="EMBL" id="MBP2041001.1"/>
    </source>
</evidence>
<dbReference type="RefSeq" id="WP_189969318.1">
    <property type="nucleotide sequence ID" value="NZ_BMVL01000006.1"/>
</dbReference>
<comment type="caution">
    <text evidence="3">The sequence shown here is derived from an EMBL/GenBank/DDBJ whole genome shotgun (WGS) entry which is preliminary data.</text>
</comment>
<feature type="transmembrane region" description="Helical" evidence="1">
    <location>
        <begin position="670"/>
        <end position="689"/>
    </location>
</feature>
<dbReference type="Pfam" id="PF05729">
    <property type="entry name" value="NACHT"/>
    <property type="match status" value="1"/>
</dbReference>
<keyword evidence="1" id="KW-0812">Transmembrane</keyword>